<reference evidence="9" key="3">
    <citation type="submission" date="2025-09" db="UniProtKB">
        <authorList>
            <consortium name="Ensembl"/>
        </authorList>
    </citation>
    <scope>IDENTIFICATION</scope>
</reference>
<dbReference type="PANTHER" id="PTHR12447">
    <property type="entry name" value="ANKYRIN REPEAT DOMAIN-CONTAINING PROTEIN 13"/>
    <property type="match status" value="1"/>
</dbReference>
<sequence>MTCSLEDLRRQFPLHLLVWNNDYSNLEKVLTKNNIEQVDPRGRTPLHLAVSLGHLESARVLLRHNADVTRENLKGWTVLQEAVSTGDPELVQVVLQHRDFHKASTALGGVPELLGRIREAPDFYMEMKWEFTS</sequence>
<keyword evidence="4" id="KW-0677">Repeat</keyword>
<keyword evidence="6" id="KW-0472">Membrane</keyword>
<dbReference type="GO" id="GO:0140036">
    <property type="term" value="F:ubiquitin-modified protein reader activity"/>
    <property type="evidence" value="ECO:0007669"/>
    <property type="project" value="UniProtKB-ARBA"/>
</dbReference>
<keyword evidence="3" id="KW-1003">Cell membrane</keyword>
<evidence type="ECO:0000313" key="10">
    <source>
        <dbReference type="Proteomes" id="UP000008672"/>
    </source>
</evidence>
<evidence type="ECO:0000256" key="5">
    <source>
        <dbReference type="ARBA" id="ARBA00022753"/>
    </source>
</evidence>
<evidence type="ECO:0000313" key="9">
    <source>
        <dbReference type="Ensembl" id="ENSLACP00000023509.1"/>
    </source>
</evidence>
<dbReference type="Gene3D" id="1.25.40.20">
    <property type="entry name" value="Ankyrin repeat-containing domain"/>
    <property type="match status" value="1"/>
</dbReference>
<proteinExistence type="predicted"/>
<name>M3XLA3_LATCH</name>
<dbReference type="PANTHER" id="PTHR12447:SF4">
    <property type="entry name" value="ANKYRIN REPEAT DOMAIN-CONTAINING PROTEIN 13A"/>
    <property type="match status" value="1"/>
</dbReference>
<dbReference type="Pfam" id="PF12796">
    <property type="entry name" value="Ank_2"/>
    <property type="match status" value="1"/>
</dbReference>
<dbReference type="OMA" id="EMAWETS"/>
<comment type="function">
    <text evidence="7">Ubiquitin-binding protein that specifically recognizes and binds 'Lys-63'-linked ubiquitin. Does not bind 'Lys-48'-linked ubiquitin. Positively regulates the internalization of ligand-activated EGFR by binding to the Ub moiety of ubiquitinated EGFR at the cell membrane.</text>
</comment>
<dbReference type="PROSITE" id="PS50297">
    <property type="entry name" value="ANK_REP_REGION"/>
    <property type="match status" value="1"/>
</dbReference>
<evidence type="ECO:0000256" key="3">
    <source>
        <dbReference type="ARBA" id="ARBA00022475"/>
    </source>
</evidence>
<dbReference type="Proteomes" id="UP000008672">
    <property type="component" value="Unassembled WGS sequence"/>
</dbReference>
<dbReference type="InterPro" id="IPR002110">
    <property type="entry name" value="Ankyrin_rpt"/>
</dbReference>
<comment type="subcellular location">
    <subcellularLocation>
        <location evidence="2">Cell membrane</location>
    </subcellularLocation>
    <subcellularLocation>
        <location evidence="1">Endosome</location>
    </subcellularLocation>
</comment>
<dbReference type="STRING" id="7897.ENSLACP00000023509"/>
<dbReference type="GO" id="GO:0002091">
    <property type="term" value="P:negative regulation of receptor internalization"/>
    <property type="evidence" value="ECO:0007669"/>
    <property type="project" value="UniProtKB-ARBA"/>
</dbReference>
<protein>
    <submittedName>
        <fullName evidence="9">Uncharacterized protein</fullName>
    </submittedName>
</protein>
<organism evidence="9 10">
    <name type="scientific">Latimeria chalumnae</name>
    <name type="common">Coelacanth</name>
    <dbReference type="NCBI Taxonomy" id="7897"/>
    <lineage>
        <taxon>Eukaryota</taxon>
        <taxon>Metazoa</taxon>
        <taxon>Chordata</taxon>
        <taxon>Craniata</taxon>
        <taxon>Vertebrata</taxon>
        <taxon>Euteleostomi</taxon>
        <taxon>Coelacanthiformes</taxon>
        <taxon>Coelacanthidae</taxon>
        <taxon>Latimeria</taxon>
    </lineage>
</organism>
<evidence type="ECO:0000256" key="2">
    <source>
        <dbReference type="ARBA" id="ARBA00004236"/>
    </source>
</evidence>
<dbReference type="eggNOG" id="KOG0522">
    <property type="taxonomic scope" value="Eukaryota"/>
</dbReference>
<evidence type="ECO:0000256" key="8">
    <source>
        <dbReference type="PROSITE-ProRule" id="PRU00023"/>
    </source>
</evidence>
<dbReference type="EMBL" id="AFYH01275620">
    <property type="status" value="NOT_ANNOTATED_CDS"/>
    <property type="molecule type" value="Genomic_DNA"/>
</dbReference>
<dbReference type="GeneTree" id="ENSGT00950000182928"/>
<evidence type="ECO:0000256" key="1">
    <source>
        <dbReference type="ARBA" id="ARBA00004177"/>
    </source>
</evidence>
<dbReference type="AlphaFoldDB" id="M3XLA3"/>
<dbReference type="PROSITE" id="PS50088">
    <property type="entry name" value="ANK_REPEAT"/>
    <property type="match status" value="1"/>
</dbReference>
<dbReference type="InterPro" id="IPR021832">
    <property type="entry name" value="ANKRD13"/>
</dbReference>
<evidence type="ECO:0000256" key="6">
    <source>
        <dbReference type="ARBA" id="ARBA00023136"/>
    </source>
</evidence>
<keyword evidence="10" id="KW-1185">Reference proteome</keyword>
<keyword evidence="5" id="KW-0967">Endosome</keyword>
<dbReference type="HOGENOM" id="CLU_1911427_0_0_1"/>
<dbReference type="GO" id="GO:0005886">
    <property type="term" value="C:plasma membrane"/>
    <property type="evidence" value="ECO:0007669"/>
    <property type="project" value="UniProtKB-SubCell"/>
</dbReference>
<dbReference type="FunFam" id="1.25.40.20:FF:000057">
    <property type="entry name" value="Ankyrin repeat domain-containing protein 13B"/>
    <property type="match status" value="1"/>
</dbReference>
<dbReference type="Ensembl" id="ENSLACT00000025322.1">
    <property type="protein sequence ID" value="ENSLACP00000023509.1"/>
    <property type="gene ID" value="ENSLACG00000022341.1"/>
</dbReference>
<dbReference type="InParanoid" id="M3XLA3"/>
<dbReference type="InterPro" id="IPR036770">
    <property type="entry name" value="Ankyrin_rpt-contain_sf"/>
</dbReference>
<dbReference type="SUPFAM" id="SSF48403">
    <property type="entry name" value="Ankyrin repeat"/>
    <property type="match status" value="1"/>
</dbReference>
<dbReference type="SMART" id="SM00248">
    <property type="entry name" value="ANK"/>
    <property type="match status" value="2"/>
</dbReference>
<reference evidence="9" key="2">
    <citation type="submission" date="2025-08" db="UniProtKB">
        <authorList>
            <consortium name="Ensembl"/>
        </authorList>
    </citation>
    <scope>IDENTIFICATION</scope>
</reference>
<keyword evidence="8" id="KW-0040">ANK repeat</keyword>
<accession>M3XLA3</accession>
<evidence type="ECO:0000256" key="7">
    <source>
        <dbReference type="ARBA" id="ARBA00024956"/>
    </source>
</evidence>
<feature type="repeat" description="ANK" evidence="8">
    <location>
        <begin position="41"/>
        <end position="73"/>
    </location>
</feature>
<dbReference type="GO" id="GO:0048471">
    <property type="term" value="C:perinuclear region of cytoplasm"/>
    <property type="evidence" value="ECO:0007669"/>
    <property type="project" value="UniProtKB-ARBA"/>
</dbReference>
<dbReference type="GO" id="GO:0005768">
    <property type="term" value="C:endosome"/>
    <property type="evidence" value="ECO:0007669"/>
    <property type="project" value="UniProtKB-SubCell"/>
</dbReference>
<reference evidence="10" key="1">
    <citation type="submission" date="2011-08" db="EMBL/GenBank/DDBJ databases">
        <title>The draft genome of Latimeria chalumnae.</title>
        <authorList>
            <person name="Di Palma F."/>
            <person name="Alfoldi J."/>
            <person name="Johnson J."/>
            <person name="Berlin A."/>
            <person name="Gnerre S."/>
            <person name="Jaffe D."/>
            <person name="MacCallum I."/>
            <person name="Young S."/>
            <person name="Walker B.J."/>
            <person name="Lander E."/>
            <person name="Lindblad-Toh K."/>
        </authorList>
    </citation>
    <scope>NUCLEOTIDE SEQUENCE [LARGE SCALE GENOMIC DNA]</scope>
    <source>
        <strain evidence="10">Wild caught</strain>
    </source>
</reference>
<evidence type="ECO:0000256" key="4">
    <source>
        <dbReference type="ARBA" id="ARBA00022737"/>
    </source>
</evidence>